<keyword evidence="3" id="KW-1185">Reference proteome</keyword>
<organism evidence="2 3">
    <name type="scientific">Brachyspira suanatina</name>
    <dbReference type="NCBI Taxonomy" id="381802"/>
    <lineage>
        <taxon>Bacteria</taxon>
        <taxon>Pseudomonadati</taxon>
        <taxon>Spirochaetota</taxon>
        <taxon>Spirochaetia</taxon>
        <taxon>Brachyspirales</taxon>
        <taxon>Brachyspiraceae</taxon>
        <taxon>Brachyspira</taxon>
    </lineage>
</organism>
<dbReference type="AlphaFoldDB" id="A0A0G4K966"/>
<evidence type="ECO:0000313" key="3">
    <source>
        <dbReference type="Proteomes" id="UP000043763"/>
    </source>
</evidence>
<dbReference type="Proteomes" id="UP000043763">
    <property type="component" value="Unassembled WGS sequence"/>
</dbReference>
<proteinExistence type="predicted"/>
<feature type="transmembrane region" description="Helical" evidence="1">
    <location>
        <begin position="12"/>
        <end position="34"/>
    </location>
</feature>
<keyword evidence="1" id="KW-0472">Membrane</keyword>
<dbReference type="RefSeq" id="WP_048595277.1">
    <property type="nucleotide sequence ID" value="NZ_CVLB01000002.1"/>
</dbReference>
<gene>
    <name evidence="2" type="ORF">BRSU_2088</name>
</gene>
<sequence>MEKENKKIMSSSIISVSIFTIIIAVPLTFIIYNFKLENASFLPNTFSKYAVSFLIAFIISQLITVIVHKLILLVLTLIGILLVRKIAGDEENK</sequence>
<evidence type="ECO:0000313" key="2">
    <source>
        <dbReference type="EMBL" id="CRF34544.1"/>
    </source>
</evidence>
<protein>
    <submittedName>
        <fullName evidence="2">Hypothetical membrane protein</fullName>
    </submittedName>
</protein>
<dbReference type="EMBL" id="CVLB01000002">
    <property type="protein sequence ID" value="CRF34544.1"/>
    <property type="molecule type" value="Genomic_DNA"/>
</dbReference>
<keyword evidence="1" id="KW-0812">Transmembrane</keyword>
<feature type="transmembrane region" description="Helical" evidence="1">
    <location>
        <begin position="54"/>
        <end position="83"/>
    </location>
</feature>
<name>A0A0G4K966_9SPIR</name>
<reference evidence="3" key="1">
    <citation type="submission" date="2015-04" db="EMBL/GenBank/DDBJ databases">
        <authorList>
            <person name="Mushtaq Mamoona"/>
        </authorList>
    </citation>
    <scope>NUCLEOTIDE SEQUENCE [LARGE SCALE GENOMIC DNA]</scope>
    <source>
        <strain evidence="3">AN4859/03</strain>
    </source>
</reference>
<evidence type="ECO:0000256" key="1">
    <source>
        <dbReference type="SAM" id="Phobius"/>
    </source>
</evidence>
<dbReference type="OrthoDB" id="309052at2"/>
<keyword evidence="1" id="KW-1133">Transmembrane helix</keyword>
<accession>A0A0G4K966</accession>